<evidence type="ECO:0000313" key="3">
    <source>
        <dbReference type="Proteomes" id="UP001153269"/>
    </source>
</evidence>
<evidence type="ECO:0000313" key="2">
    <source>
        <dbReference type="EMBL" id="CAB1455809.1"/>
    </source>
</evidence>
<feature type="compositionally biased region" description="Gly residues" evidence="1">
    <location>
        <begin position="1"/>
        <end position="10"/>
    </location>
</feature>
<dbReference type="Proteomes" id="UP001153269">
    <property type="component" value="Unassembled WGS sequence"/>
</dbReference>
<feature type="region of interest" description="Disordered" evidence="1">
    <location>
        <begin position="1"/>
        <end position="24"/>
    </location>
</feature>
<reference evidence="2" key="1">
    <citation type="submission" date="2020-03" db="EMBL/GenBank/DDBJ databases">
        <authorList>
            <person name="Weist P."/>
        </authorList>
    </citation>
    <scope>NUCLEOTIDE SEQUENCE</scope>
</reference>
<keyword evidence="3" id="KW-1185">Reference proteome</keyword>
<accession>A0A9N7VS63</accession>
<sequence length="78" mass="8741">MEATGQGNGQGQLPTRGRGGRRRGRVCLATSCLESGQKKEKKKKEERRLLSHINTNLSRDRHINCYSERSLSSATRAK</sequence>
<proteinExistence type="predicted"/>
<dbReference type="EMBL" id="CADEAL010004270">
    <property type="protein sequence ID" value="CAB1455809.1"/>
    <property type="molecule type" value="Genomic_DNA"/>
</dbReference>
<protein>
    <submittedName>
        <fullName evidence="2">Uncharacterized protein</fullName>
    </submittedName>
</protein>
<gene>
    <name evidence="2" type="ORF">PLEPLA_LOCUS43590</name>
</gene>
<comment type="caution">
    <text evidence="2">The sequence shown here is derived from an EMBL/GenBank/DDBJ whole genome shotgun (WGS) entry which is preliminary data.</text>
</comment>
<evidence type="ECO:0000256" key="1">
    <source>
        <dbReference type="SAM" id="MobiDB-lite"/>
    </source>
</evidence>
<organism evidence="2 3">
    <name type="scientific">Pleuronectes platessa</name>
    <name type="common">European plaice</name>
    <dbReference type="NCBI Taxonomy" id="8262"/>
    <lineage>
        <taxon>Eukaryota</taxon>
        <taxon>Metazoa</taxon>
        <taxon>Chordata</taxon>
        <taxon>Craniata</taxon>
        <taxon>Vertebrata</taxon>
        <taxon>Euteleostomi</taxon>
        <taxon>Actinopterygii</taxon>
        <taxon>Neopterygii</taxon>
        <taxon>Teleostei</taxon>
        <taxon>Neoteleostei</taxon>
        <taxon>Acanthomorphata</taxon>
        <taxon>Carangaria</taxon>
        <taxon>Pleuronectiformes</taxon>
        <taxon>Pleuronectoidei</taxon>
        <taxon>Pleuronectidae</taxon>
        <taxon>Pleuronectes</taxon>
    </lineage>
</organism>
<dbReference type="AlphaFoldDB" id="A0A9N7VS63"/>
<name>A0A9N7VS63_PLEPL</name>